<comment type="caution">
    <text evidence="1">The sequence shown here is derived from an EMBL/GenBank/DDBJ whole genome shotgun (WGS) entry which is preliminary data.</text>
</comment>
<dbReference type="RefSeq" id="WP_136402011.1">
    <property type="nucleotide sequence ID" value="NZ_SSNZ01000001.1"/>
</dbReference>
<protein>
    <recommendedName>
        <fullName evidence="3">Lipoprotein</fullName>
    </recommendedName>
</protein>
<evidence type="ECO:0000313" key="2">
    <source>
        <dbReference type="Proteomes" id="UP000307507"/>
    </source>
</evidence>
<organism evidence="1 2">
    <name type="scientific">Flavobacterium supellecticarium</name>
    <dbReference type="NCBI Taxonomy" id="2565924"/>
    <lineage>
        <taxon>Bacteria</taxon>
        <taxon>Pseudomonadati</taxon>
        <taxon>Bacteroidota</taxon>
        <taxon>Flavobacteriia</taxon>
        <taxon>Flavobacteriales</taxon>
        <taxon>Flavobacteriaceae</taxon>
        <taxon>Flavobacterium</taxon>
    </lineage>
</organism>
<gene>
    <name evidence="1" type="ORF">E6C50_04610</name>
</gene>
<proteinExistence type="predicted"/>
<dbReference type="OrthoDB" id="1489647at2"/>
<dbReference type="Proteomes" id="UP000307507">
    <property type="component" value="Unassembled WGS sequence"/>
</dbReference>
<dbReference type="EMBL" id="SSNZ01000001">
    <property type="protein sequence ID" value="THF53488.1"/>
    <property type="molecule type" value="Genomic_DNA"/>
</dbReference>
<dbReference type="AlphaFoldDB" id="A0A4S4A568"/>
<dbReference type="PROSITE" id="PS51257">
    <property type="entry name" value="PROKAR_LIPOPROTEIN"/>
    <property type="match status" value="1"/>
</dbReference>
<evidence type="ECO:0008006" key="3">
    <source>
        <dbReference type="Google" id="ProtNLM"/>
    </source>
</evidence>
<keyword evidence="2" id="KW-1185">Reference proteome</keyword>
<accession>A0A4S4A568</accession>
<name>A0A4S4A568_9FLAO</name>
<evidence type="ECO:0000313" key="1">
    <source>
        <dbReference type="EMBL" id="THF53488.1"/>
    </source>
</evidence>
<sequence length="521" mass="59504">MKKIFLGILATGLLVLGSCDNKDWTEDSSATTNVGQRLPDEAVQLENPYSVANMLHAYADLRTGGDIERAKEISGITTTHFYVKFKPENEDTMDLLKQDSTLVVYNYPLDVAFPEGYDTSSYRDEGIPDDQPGFQYAAIPVNHPMPDVQHEILAELFIPDEDKIVDGKGEVPSPVQINGISAEELVEHSLLLTGNLEPEERGLASRSKWRPAGRITMQDDLLGTIGVEGLKVEARRWFTTHVGFVNSAGYYSCDGTFRNPANYSYKYERYDFEIRKGWLFSTAKLDGPKKTGNWDVHHGTTSIHSFYSTIFRAAHHYYYKNILGLRRPPQNGFWKTQLKIKAINEVNTDFDGNANPARRFLGLGSHIHIYNPQNKRFDTYATTIHELAHASHWSMSSGSNFTNTEKIVKESWARGVERSLTRMVYVNYETTYNRLRYTGMVHDALDGNKTRISQYYFTDSNPFTPLTRSYQDQVSGYTIRQIEDALQNQKTWNAWRDKIKTMFVNSTENNLDATFSFWNTQ</sequence>
<reference evidence="1 2" key="1">
    <citation type="submission" date="2019-04" db="EMBL/GenBank/DDBJ databases">
        <title>Flavobacterium sp. nov. isolated from construction timber.</title>
        <authorList>
            <person name="Lin S.-Y."/>
            <person name="Chang C.-T."/>
            <person name="Young C.-C."/>
        </authorList>
    </citation>
    <scope>NUCLEOTIDE SEQUENCE [LARGE SCALE GENOMIC DNA]</scope>
    <source>
        <strain evidence="1 2">CC-CTC003</strain>
    </source>
</reference>